<dbReference type="InParanoid" id="A0A2T2ZRU3"/>
<keyword evidence="5" id="KW-1185">Reference proteome</keyword>
<dbReference type="PROSITE" id="PS50893">
    <property type="entry name" value="ABC_TRANSPORTER_2"/>
    <property type="match status" value="1"/>
</dbReference>
<accession>A0A2T2ZRU3</accession>
<dbReference type="PANTHER" id="PTHR24223">
    <property type="entry name" value="ATP-BINDING CASSETTE SUB-FAMILY C"/>
    <property type="match status" value="1"/>
</dbReference>
<dbReference type="PROSITE" id="PS00211">
    <property type="entry name" value="ABC_TRANSPORTER_1"/>
    <property type="match status" value="1"/>
</dbReference>
<keyword evidence="2" id="KW-0067">ATP-binding</keyword>
<name>A0A2T2ZRU3_9PEZI</name>
<reference evidence="4 5" key="1">
    <citation type="journal article" date="2018" name="Mycol. Prog.">
        <title>Coniella lustricola, a new species from submerged detritus.</title>
        <authorList>
            <person name="Raudabaugh D.B."/>
            <person name="Iturriaga T."/>
            <person name="Carver A."/>
            <person name="Mondo S."/>
            <person name="Pangilinan J."/>
            <person name="Lipzen A."/>
            <person name="He G."/>
            <person name="Amirebrahimi M."/>
            <person name="Grigoriev I.V."/>
            <person name="Miller A.N."/>
        </authorList>
    </citation>
    <scope>NUCLEOTIDE SEQUENCE [LARGE SCALE GENOMIC DNA]</scope>
    <source>
        <strain evidence="4 5">B22-T-1</strain>
    </source>
</reference>
<dbReference type="PANTHER" id="PTHR24223:SF345">
    <property type="entry name" value="ABC MULTIDRUG TRANSPORTER (EUROFUNG)"/>
    <property type="match status" value="1"/>
</dbReference>
<organism evidence="4 5">
    <name type="scientific">Coniella lustricola</name>
    <dbReference type="NCBI Taxonomy" id="2025994"/>
    <lineage>
        <taxon>Eukaryota</taxon>
        <taxon>Fungi</taxon>
        <taxon>Dikarya</taxon>
        <taxon>Ascomycota</taxon>
        <taxon>Pezizomycotina</taxon>
        <taxon>Sordariomycetes</taxon>
        <taxon>Sordariomycetidae</taxon>
        <taxon>Diaporthales</taxon>
        <taxon>Schizoparmaceae</taxon>
        <taxon>Coniella</taxon>
    </lineage>
</organism>
<dbReference type="InterPro" id="IPR003593">
    <property type="entry name" value="AAA+_ATPase"/>
</dbReference>
<dbReference type="GO" id="GO:0016887">
    <property type="term" value="F:ATP hydrolysis activity"/>
    <property type="evidence" value="ECO:0007669"/>
    <property type="project" value="InterPro"/>
</dbReference>
<dbReference type="SMART" id="SM00382">
    <property type="entry name" value="AAA"/>
    <property type="match status" value="1"/>
</dbReference>
<evidence type="ECO:0000313" key="5">
    <source>
        <dbReference type="Proteomes" id="UP000241462"/>
    </source>
</evidence>
<dbReference type="SUPFAM" id="SSF52540">
    <property type="entry name" value="P-loop containing nucleoside triphosphate hydrolases"/>
    <property type="match status" value="1"/>
</dbReference>
<dbReference type="EMBL" id="KZ678926">
    <property type="protein sequence ID" value="PSR73995.1"/>
    <property type="molecule type" value="Genomic_DNA"/>
</dbReference>
<dbReference type="InterPro" id="IPR017871">
    <property type="entry name" value="ABC_transporter-like_CS"/>
</dbReference>
<proteinExistence type="predicted"/>
<dbReference type="OrthoDB" id="6500128at2759"/>
<feature type="domain" description="ABC transporter" evidence="3">
    <location>
        <begin position="1"/>
        <end position="253"/>
    </location>
</feature>
<dbReference type="Pfam" id="PF00005">
    <property type="entry name" value="ABC_tran"/>
    <property type="match status" value="1"/>
</dbReference>
<dbReference type="GO" id="GO:0042626">
    <property type="term" value="F:ATPase-coupled transmembrane transporter activity"/>
    <property type="evidence" value="ECO:0007669"/>
    <property type="project" value="TreeGrafter"/>
</dbReference>
<dbReference type="Proteomes" id="UP000241462">
    <property type="component" value="Unassembled WGS sequence"/>
</dbReference>
<evidence type="ECO:0000259" key="3">
    <source>
        <dbReference type="PROSITE" id="PS50893"/>
    </source>
</evidence>
<keyword evidence="4" id="KW-0378">Hydrolase</keyword>
<dbReference type="AlphaFoldDB" id="A0A2T2ZRU3"/>
<protein>
    <submittedName>
        <fullName evidence="4">P-loop containing nucleoside triphosphate hydrolase protein</fullName>
    </submittedName>
</protein>
<evidence type="ECO:0000256" key="2">
    <source>
        <dbReference type="ARBA" id="ARBA00022840"/>
    </source>
</evidence>
<feature type="non-terminal residue" evidence="4">
    <location>
        <position position="1"/>
    </location>
</feature>
<sequence length="260" mass="28568">KIGDDTADLALRDLSLSIQSGEKVAICGRSGSGKSSTVLLLLRLLDPISGTSDGGQMYIDDVPLHRIDRQTLRQRIIAVPQESVFLPDGSSIRSNLDPFLVATDADCREVLERVGLWHPFVSERQVEGEGAADGKAGLDAGMNADMLSQGQKQLFSLARAMVRRRTRAKIGAEGGILLLDEISSSVDVVTDRDMQQIIQEEFVGYTILMVSHRLEMVMDFDKVIVMERGAVVETGAPRVLAEARESRFRSLWLTSHSEKD</sequence>
<evidence type="ECO:0000256" key="1">
    <source>
        <dbReference type="ARBA" id="ARBA00022741"/>
    </source>
</evidence>
<dbReference type="InterPro" id="IPR050173">
    <property type="entry name" value="ABC_transporter_C-like"/>
</dbReference>
<dbReference type="FunCoup" id="A0A2T2ZRU3">
    <property type="interactions" value="29"/>
</dbReference>
<dbReference type="InterPro" id="IPR027417">
    <property type="entry name" value="P-loop_NTPase"/>
</dbReference>
<dbReference type="InterPro" id="IPR003439">
    <property type="entry name" value="ABC_transporter-like_ATP-bd"/>
</dbReference>
<dbReference type="GO" id="GO:0005524">
    <property type="term" value="F:ATP binding"/>
    <property type="evidence" value="ECO:0007669"/>
    <property type="project" value="UniProtKB-KW"/>
</dbReference>
<evidence type="ECO:0000313" key="4">
    <source>
        <dbReference type="EMBL" id="PSR73995.1"/>
    </source>
</evidence>
<keyword evidence="1" id="KW-0547">Nucleotide-binding</keyword>
<gene>
    <name evidence="4" type="ORF">BD289DRAFT_380108</name>
</gene>
<dbReference type="Gene3D" id="3.40.50.300">
    <property type="entry name" value="P-loop containing nucleotide triphosphate hydrolases"/>
    <property type="match status" value="1"/>
</dbReference>
<dbReference type="STRING" id="2025994.A0A2T2ZRU3"/>
<dbReference type="GO" id="GO:0016020">
    <property type="term" value="C:membrane"/>
    <property type="evidence" value="ECO:0007669"/>
    <property type="project" value="TreeGrafter"/>
</dbReference>